<evidence type="ECO:0000256" key="1">
    <source>
        <dbReference type="SAM" id="MobiDB-lite"/>
    </source>
</evidence>
<accession>A0A0C3JVC1</accession>
<name>A0A0C3JVC1_PISTI</name>
<protein>
    <submittedName>
        <fullName evidence="2">Uncharacterized protein</fullName>
    </submittedName>
</protein>
<dbReference type="AlphaFoldDB" id="A0A0C3JVC1"/>
<proteinExistence type="predicted"/>
<feature type="compositionally biased region" description="Polar residues" evidence="1">
    <location>
        <begin position="50"/>
        <end position="67"/>
    </location>
</feature>
<evidence type="ECO:0000313" key="2">
    <source>
        <dbReference type="EMBL" id="KIO01372.1"/>
    </source>
</evidence>
<gene>
    <name evidence="2" type="ORF">M404DRAFT_28680</name>
</gene>
<reference evidence="3" key="2">
    <citation type="submission" date="2015-01" db="EMBL/GenBank/DDBJ databases">
        <title>Evolutionary Origins and Diversification of the Mycorrhizal Mutualists.</title>
        <authorList>
            <consortium name="DOE Joint Genome Institute"/>
            <consortium name="Mycorrhizal Genomics Consortium"/>
            <person name="Kohler A."/>
            <person name="Kuo A."/>
            <person name="Nagy L.G."/>
            <person name="Floudas D."/>
            <person name="Copeland A."/>
            <person name="Barry K.W."/>
            <person name="Cichocki N."/>
            <person name="Veneault-Fourrey C."/>
            <person name="LaButti K."/>
            <person name="Lindquist E.A."/>
            <person name="Lipzen A."/>
            <person name="Lundell T."/>
            <person name="Morin E."/>
            <person name="Murat C."/>
            <person name="Riley R."/>
            <person name="Ohm R."/>
            <person name="Sun H."/>
            <person name="Tunlid A."/>
            <person name="Henrissat B."/>
            <person name="Grigoriev I.V."/>
            <person name="Hibbett D.S."/>
            <person name="Martin F."/>
        </authorList>
    </citation>
    <scope>NUCLEOTIDE SEQUENCE [LARGE SCALE GENOMIC DNA]</scope>
    <source>
        <strain evidence="3">Marx 270</strain>
    </source>
</reference>
<dbReference type="InParanoid" id="A0A0C3JVC1"/>
<evidence type="ECO:0000313" key="3">
    <source>
        <dbReference type="Proteomes" id="UP000054217"/>
    </source>
</evidence>
<feature type="compositionally biased region" description="Acidic residues" evidence="1">
    <location>
        <begin position="14"/>
        <end position="24"/>
    </location>
</feature>
<dbReference type="HOGENOM" id="CLU_1917925_0_0_1"/>
<organism evidence="2 3">
    <name type="scientific">Pisolithus tinctorius Marx 270</name>
    <dbReference type="NCBI Taxonomy" id="870435"/>
    <lineage>
        <taxon>Eukaryota</taxon>
        <taxon>Fungi</taxon>
        <taxon>Dikarya</taxon>
        <taxon>Basidiomycota</taxon>
        <taxon>Agaricomycotina</taxon>
        <taxon>Agaricomycetes</taxon>
        <taxon>Agaricomycetidae</taxon>
        <taxon>Boletales</taxon>
        <taxon>Sclerodermatineae</taxon>
        <taxon>Pisolithaceae</taxon>
        <taxon>Pisolithus</taxon>
    </lineage>
</organism>
<keyword evidence="3" id="KW-1185">Reference proteome</keyword>
<dbReference type="Proteomes" id="UP000054217">
    <property type="component" value="Unassembled WGS sequence"/>
</dbReference>
<feature type="region of interest" description="Disordered" evidence="1">
    <location>
        <begin position="1"/>
        <end position="24"/>
    </location>
</feature>
<reference evidence="2 3" key="1">
    <citation type="submission" date="2014-04" db="EMBL/GenBank/DDBJ databases">
        <authorList>
            <consortium name="DOE Joint Genome Institute"/>
            <person name="Kuo A."/>
            <person name="Kohler A."/>
            <person name="Costa M.D."/>
            <person name="Nagy L.G."/>
            <person name="Floudas D."/>
            <person name="Copeland A."/>
            <person name="Barry K.W."/>
            <person name="Cichocki N."/>
            <person name="Veneault-Fourrey C."/>
            <person name="LaButti K."/>
            <person name="Lindquist E.A."/>
            <person name="Lipzen A."/>
            <person name="Lundell T."/>
            <person name="Morin E."/>
            <person name="Murat C."/>
            <person name="Sun H."/>
            <person name="Tunlid A."/>
            <person name="Henrissat B."/>
            <person name="Grigoriev I.V."/>
            <person name="Hibbett D.S."/>
            <person name="Martin F."/>
            <person name="Nordberg H.P."/>
            <person name="Cantor M.N."/>
            <person name="Hua S.X."/>
        </authorList>
    </citation>
    <scope>NUCLEOTIDE SEQUENCE [LARGE SCALE GENOMIC DNA]</scope>
    <source>
        <strain evidence="2 3">Marx 270</strain>
    </source>
</reference>
<dbReference type="EMBL" id="KN831988">
    <property type="protein sequence ID" value="KIO01372.1"/>
    <property type="molecule type" value="Genomic_DNA"/>
</dbReference>
<feature type="region of interest" description="Disordered" evidence="1">
    <location>
        <begin position="45"/>
        <end position="67"/>
    </location>
</feature>
<sequence length="132" mass="14580">MGVAERGSVAGEGNPDDELGDPEELSWSKRFCPLLLSGYQFGDDAIGGQSDETTTQRDAASTVPPSITLSTSRRHSRLLFTLQNAGASRITFLHLRRRTGQFSLPFMTSYAQVTQAKLQYPAKDFRKKIVNI</sequence>